<feature type="signal peptide" evidence="3">
    <location>
        <begin position="1"/>
        <end position="17"/>
    </location>
</feature>
<name>A0AAN8E9F6_9EURO</name>
<keyword evidence="3" id="KW-0732">Signal</keyword>
<dbReference type="InterPro" id="IPR019826">
    <property type="entry name" value="Carboxylesterase_B_AS"/>
</dbReference>
<evidence type="ECO:0000313" key="6">
    <source>
        <dbReference type="Proteomes" id="UP001316803"/>
    </source>
</evidence>
<evidence type="ECO:0000256" key="2">
    <source>
        <dbReference type="ARBA" id="ARBA00022801"/>
    </source>
</evidence>
<proteinExistence type="inferred from homology"/>
<dbReference type="PROSITE" id="PS00122">
    <property type="entry name" value="CARBOXYLESTERASE_B_1"/>
    <property type="match status" value="1"/>
</dbReference>
<keyword evidence="2 3" id="KW-0378">Hydrolase</keyword>
<dbReference type="PANTHER" id="PTHR11559">
    <property type="entry name" value="CARBOXYLESTERASE"/>
    <property type="match status" value="1"/>
</dbReference>
<dbReference type="SUPFAM" id="SSF53474">
    <property type="entry name" value="alpha/beta-Hydrolases"/>
    <property type="match status" value="1"/>
</dbReference>
<dbReference type="InterPro" id="IPR050309">
    <property type="entry name" value="Type-B_Carboxylest/Lipase"/>
</dbReference>
<evidence type="ECO:0000256" key="3">
    <source>
        <dbReference type="RuleBase" id="RU361235"/>
    </source>
</evidence>
<dbReference type="EC" id="3.1.1.-" evidence="3"/>
<evidence type="ECO:0000256" key="1">
    <source>
        <dbReference type="ARBA" id="ARBA00005964"/>
    </source>
</evidence>
<reference evidence="5 6" key="1">
    <citation type="submission" date="2022-12" db="EMBL/GenBank/DDBJ databases">
        <title>Genomic features and morphological characterization of a novel Knufia sp. strain isolated from spacecraft assembly facility.</title>
        <authorList>
            <person name="Teixeira M."/>
            <person name="Chander A.M."/>
            <person name="Stajich J.E."/>
            <person name="Venkateswaran K."/>
        </authorList>
    </citation>
    <scope>NUCLEOTIDE SEQUENCE [LARGE SCALE GENOMIC DNA]</scope>
    <source>
        <strain evidence="5 6">FJI-L2-BK-P2</strain>
    </source>
</reference>
<dbReference type="InterPro" id="IPR002018">
    <property type="entry name" value="CarbesteraseB"/>
</dbReference>
<dbReference type="AlphaFoldDB" id="A0AAN8E9F6"/>
<keyword evidence="6" id="KW-1185">Reference proteome</keyword>
<organism evidence="5 6">
    <name type="scientific">Knufia fluminis</name>
    <dbReference type="NCBI Taxonomy" id="191047"/>
    <lineage>
        <taxon>Eukaryota</taxon>
        <taxon>Fungi</taxon>
        <taxon>Dikarya</taxon>
        <taxon>Ascomycota</taxon>
        <taxon>Pezizomycotina</taxon>
        <taxon>Eurotiomycetes</taxon>
        <taxon>Chaetothyriomycetidae</taxon>
        <taxon>Chaetothyriales</taxon>
        <taxon>Trichomeriaceae</taxon>
        <taxon>Knufia</taxon>
    </lineage>
</organism>
<feature type="chain" id="PRO_5042662460" description="Carboxylic ester hydrolase" evidence="3">
    <location>
        <begin position="18"/>
        <end position="455"/>
    </location>
</feature>
<dbReference type="Gene3D" id="3.40.50.1820">
    <property type="entry name" value="alpha/beta hydrolase"/>
    <property type="match status" value="1"/>
</dbReference>
<accession>A0AAN8E9F6</accession>
<protein>
    <recommendedName>
        <fullName evidence="3">Carboxylic ester hydrolase</fullName>
        <ecNumber evidence="3">3.1.1.-</ecNumber>
    </recommendedName>
</protein>
<dbReference type="InterPro" id="IPR029058">
    <property type="entry name" value="AB_hydrolase_fold"/>
</dbReference>
<dbReference type="Proteomes" id="UP001316803">
    <property type="component" value="Unassembled WGS sequence"/>
</dbReference>
<dbReference type="EMBL" id="JAKLMC020000034">
    <property type="protein sequence ID" value="KAK5949629.1"/>
    <property type="molecule type" value="Genomic_DNA"/>
</dbReference>
<sequence length="455" mass="48487">MLSYASIGVLLLASCYGQPGTATSNTAPAHDTVQLKLASGPILANQENGVIYARGIRYATAERFEKPVPVEPWTDIRDYTQPATICPQNPSRFDFLTGSLTANRPQSEDCLHVSVAAPANASNLPVMVFIHGGAYLGGGGDLDVYSPVPLAQRGAVVVTITHRLGLLGYLPIQDVAPANLGLFDQIEALRWVKKNAASFGGDSGSVTLFGQSAGADSVFALLATDNTENLFHRAILESAPLGRLNETTRDDMTAAMSEYASANISSSRLPPTLEQLLALQTAVLVVARPIDPTILAYGPVFGEEPLPPLSAPSQAIDTAAKRVPVFIGYNKDEGSAFAIIDPSQTAEWYKTNVFENGSNQLAKNISDATGHMPPMYHFNWSPPDSPWGAAHTIELPFLLGGWDAWAGAPMLNGSGSRGVVENLGMEVKDLWIACAKGEDLEGRLFVIDEGFEFAS</sequence>
<evidence type="ECO:0000259" key="4">
    <source>
        <dbReference type="Pfam" id="PF00135"/>
    </source>
</evidence>
<gene>
    <name evidence="5" type="ORF">OHC33_009436</name>
</gene>
<dbReference type="GO" id="GO:0016787">
    <property type="term" value="F:hydrolase activity"/>
    <property type="evidence" value="ECO:0007669"/>
    <property type="project" value="UniProtKB-KW"/>
</dbReference>
<feature type="domain" description="Carboxylesterase type B" evidence="4">
    <location>
        <begin position="49"/>
        <end position="350"/>
    </location>
</feature>
<dbReference type="Pfam" id="PF00135">
    <property type="entry name" value="COesterase"/>
    <property type="match status" value="1"/>
</dbReference>
<evidence type="ECO:0000313" key="5">
    <source>
        <dbReference type="EMBL" id="KAK5949629.1"/>
    </source>
</evidence>
<comment type="similarity">
    <text evidence="1 3">Belongs to the type-B carboxylesterase/lipase family.</text>
</comment>
<comment type="caution">
    <text evidence="5">The sequence shown here is derived from an EMBL/GenBank/DDBJ whole genome shotgun (WGS) entry which is preliminary data.</text>
</comment>